<dbReference type="Pfam" id="PF00112">
    <property type="entry name" value="Peptidase_C1"/>
    <property type="match status" value="1"/>
</dbReference>
<evidence type="ECO:0000313" key="5">
    <source>
        <dbReference type="EMBL" id="CAL6101127.1"/>
    </source>
</evidence>
<keyword evidence="6" id="KW-1185">Reference proteome</keyword>
<reference evidence="5 6" key="2">
    <citation type="submission" date="2024-07" db="EMBL/GenBank/DDBJ databases">
        <authorList>
            <person name="Akdeniz Z."/>
        </authorList>
    </citation>
    <scope>NUCLEOTIDE SEQUENCE [LARGE SCALE GENOMIC DNA]</scope>
</reference>
<proteinExistence type="inferred from homology"/>
<feature type="transmembrane region" description="Helical" evidence="2">
    <location>
        <begin position="393"/>
        <end position="417"/>
    </location>
</feature>
<accession>A0AA86P9W3</accession>
<dbReference type="EMBL" id="CAXDID020000539">
    <property type="protein sequence ID" value="CAL6101127.1"/>
    <property type="molecule type" value="Genomic_DNA"/>
</dbReference>
<dbReference type="InterPro" id="IPR013128">
    <property type="entry name" value="Peptidase_C1A"/>
</dbReference>
<dbReference type="EMBL" id="CATOUU010000530">
    <property type="protein sequence ID" value="CAI9932900.1"/>
    <property type="molecule type" value="Genomic_DNA"/>
</dbReference>
<keyword evidence="2" id="KW-1133">Transmembrane helix</keyword>
<name>A0AA86P9W3_9EUKA</name>
<dbReference type="PANTHER" id="PTHR12411">
    <property type="entry name" value="CYSTEINE PROTEASE FAMILY C1-RELATED"/>
    <property type="match status" value="1"/>
</dbReference>
<evidence type="ECO:0000313" key="6">
    <source>
        <dbReference type="Proteomes" id="UP001642409"/>
    </source>
</evidence>
<sequence>MLIISLALTCSINKTETCSDAYNKFVVCFNKSKSEERKLVFCRRFQYYVKHGGLIQPMMDSEIPSSQRKQLKVIPKASTEVDCQEYYCYASNVLKDLTHIYESVDLREAGLSNPAQDQGNCSSCWVFTMTSLMENSIKLQQFDSSQMFWSQNWGISQQFILSNIFGLAYCQGYDVMQGFDYFNRLFQTVETYQNFPYNPELYKDQFNSFIKLKPKVDKSLYLKPFKTFPVTLDNNQNTPAIGIHTDQEKLFTSNSIWTIKSYLSRGVAVAGAMHTQQNMDRLSVYDGSTVINIYCDIKNQPLDHQVTIIGYGRKNGQEVWILKNSWGPNWARNGHLFVPIGANSLCTEQYAVTIIPLTYDLLSNDKYNMSKQQRGGEFDLDPDQGDTKGMQSWLLAVVIIVPIVVIIGVAIGIFFCCRRNKSQVQAKITKPFFGQQVAYI</sequence>
<dbReference type="GO" id="GO:0008234">
    <property type="term" value="F:cysteine-type peptidase activity"/>
    <property type="evidence" value="ECO:0007669"/>
    <property type="project" value="InterPro"/>
</dbReference>
<dbReference type="SMART" id="SM00645">
    <property type="entry name" value="Pept_C1"/>
    <property type="match status" value="1"/>
</dbReference>
<dbReference type="SUPFAM" id="SSF54001">
    <property type="entry name" value="Cysteine proteinases"/>
    <property type="match status" value="1"/>
</dbReference>
<dbReference type="Gene3D" id="3.90.70.10">
    <property type="entry name" value="Cysteine proteinases"/>
    <property type="match status" value="1"/>
</dbReference>
<dbReference type="InterPro" id="IPR000668">
    <property type="entry name" value="Peptidase_C1A_C"/>
</dbReference>
<keyword evidence="2" id="KW-0812">Transmembrane</keyword>
<dbReference type="InterPro" id="IPR038765">
    <property type="entry name" value="Papain-like_cys_pep_sf"/>
</dbReference>
<protein>
    <submittedName>
        <fullName evidence="4">Cathepsin L</fullName>
    </submittedName>
    <submittedName>
        <fullName evidence="5">Cathepsin_L</fullName>
    </submittedName>
</protein>
<dbReference type="AlphaFoldDB" id="A0AA86P9W3"/>
<keyword evidence="2" id="KW-0472">Membrane</keyword>
<evidence type="ECO:0000256" key="1">
    <source>
        <dbReference type="ARBA" id="ARBA00008455"/>
    </source>
</evidence>
<evidence type="ECO:0000313" key="4">
    <source>
        <dbReference type="EMBL" id="CAI9932900.1"/>
    </source>
</evidence>
<organism evidence="4">
    <name type="scientific">Hexamita inflata</name>
    <dbReference type="NCBI Taxonomy" id="28002"/>
    <lineage>
        <taxon>Eukaryota</taxon>
        <taxon>Metamonada</taxon>
        <taxon>Diplomonadida</taxon>
        <taxon>Hexamitidae</taxon>
        <taxon>Hexamitinae</taxon>
        <taxon>Hexamita</taxon>
    </lineage>
</organism>
<dbReference type="GO" id="GO:0006508">
    <property type="term" value="P:proteolysis"/>
    <property type="evidence" value="ECO:0007669"/>
    <property type="project" value="InterPro"/>
</dbReference>
<reference evidence="4" key="1">
    <citation type="submission" date="2023-06" db="EMBL/GenBank/DDBJ databases">
        <authorList>
            <person name="Kurt Z."/>
        </authorList>
    </citation>
    <scope>NUCLEOTIDE SEQUENCE</scope>
</reference>
<evidence type="ECO:0000259" key="3">
    <source>
        <dbReference type="SMART" id="SM00645"/>
    </source>
</evidence>
<evidence type="ECO:0000256" key="2">
    <source>
        <dbReference type="SAM" id="Phobius"/>
    </source>
</evidence>
<feature type="domain" description="Peptidase C1A papain C-terminal" evidence="3">
    <location>
        <begin position="100"/>
        <end position="355"/>
    </location>
</feature>
<comment type="similarity">
    <text evidence="1">Belongs to the peptidase C1 family.</text>
</comment>
<dbReference type="PRINTS" id="PR00705">
    <property type="entry name" value="PAPAIN"/>
</dbReference>
<dbReference type="Proteomes" id="UP001642409">
    <property type="component" value="Unassembled WGS sequence"/>
</dbReference>
<comment type="caution">
    <text evidence="4">The sequence shown here is derived from an EMBL/GenBank/DDBJ whole genome shotgun (WGS) entry which is preliminary data.</text>
</comment>
<gene>
    <name evidence="4" type="ORF">HINF_LOCUS20545</name>
    <name evidence="5" type="ORF">HINF_LOCUS70941</name>
</gene>